<dbReference type="EMBL" id="VORZ01000001">
    <property type="protein sequence ID" value="TXD97640.1"/>
    <property type="molecule type" value="Genomic_DNA"/>
</dbReference>
<dbReference type="AlphaFoldDB" id="A0A5C7A4V4"/>
<dbReference type="RefSeq" id="WP_147221333.1">
    <property type="nucleotide sequence ID" value="NZ_CAJGYY010000001.1"/>
</dbReference>
<dbReference type="PROSITE" id="PS51257">
    <property type="entry name" value="PROKAR_LIPOPROTEIN"/>
    <property type="match status" value="1"/>
</dbReference>
<evidence type="ECO:0000313" key="3">
    <source>
        <dbReference type="Proteomes" id="UP000321903"/>
    </source>
</evidence>
<comment type="caution">
    <text evidence="2">The sequence shown here is derived from an EMBL/GenBank/DDBJ whole genome shotgun (WGS) entry which is preliminary data.</text>
</comment>
<proteinExistence type="predicted"/>
<name>A0A5C7A4V4_9GAMM</name>
<evidence type="ECO:0000313" key="2">
    <source>
        <dbReference type="EMBL" id="TXD97640.1"/>
    </source>
</evidence>
<protein>
    <recommendedName>
        <fullName evidence="4">Kazal-like domain-containing protein</fullName>
    </recommendedName>
</protein>
<gene>
    <name evidence="2" type="ORF">ES754_01225</name>
</gene>
<dbReference type="OrthoDB" id="5298703at2"/>
<evidence type="ECO:0000256" key="1">
    <source>
        <dbReference type="SAM" id="SignalP"/>
    </source>
</evidence>
<feature type="signal peptide" evidence="1">
    <location>
        <begin position="1"/>
        <end position="36"/>
    </location>
</feature>
<keyword evidence="1" id="KW-0732">Signal</keyword>
<accession>A0A5C7A4V4</accession>
<reference evidence="2 3" key="1">
    <citation type="submission" date="2019-08" db="EMBL/GenBank/DDBJ databases">
        <title>Genome sequence of Psychrobacter frigidicola ACAM304 (type strain).</title>
        <authorList>
            <person name="Bowman J.P."/>
        </authorList>
    </citation>
    <scope>NUCLEOTIDE SEQUENCE [LARGE SCALE GENOMIC DNA]</scope>
    <source>
        <strain evidence="2 3">ACAM 304</strain>
    </source>
</reference>
<evidence type="ECO:0008006" key="4">
    <source>
        <dbReference type="Google" id="ProtNLM"/>
    </source>
</evidence>
<organism evidence="2 3">
    <name type="scientific">Psychrobacter frigidicola</name>
    <dbReference type="NCBI Taxonomy" id="45611"/>
    <lineage>
        <taxon>Bacteria</taxon>
        <taxon>Pseudomonadati</taxon>
        <taxon>Pseudomonadota</taxon>
        <taxon>Gammaproteobacteria</taxon>
        <taxon>Moraxellales</taxon>
        <taxon>Moraxellaceae</taxon>
        <taxon>Psychrobacter</taxon>
    </lineage>
</organism>
<sequence>MFTKNYSTLWRSSFSLLGLSLAITLTGCSNMPSINAPDTTPIHTPTTNQQTSSDKNFTRCPPYNPEQTMCTAQYDPVCVTVNNGATISYRTAGNACSACGTTSAVGYVKGQCI</sequence>
<keyword evidence="3" id="KW-1185">Reference proteome</keyword>
<feature type="chain" id="PRO_5022729252" description="Kazal-like domain-containing protein" evidence="1">
    <location>
        <begin position="37"/>
        <end position="113"/>
    </location>
</feature>
<dbReference type="Proteomes" id="UP000321903">
    <property type="component" value="Unassembled WGS sequence"/>
</dbReference>